<dbReference type="EMBL" id="PDVP01000002">
    <property type="protein sequence ID" value="PHP68327.1"/>
    <property type="molecule type" value="Genomic_DNA"/>
</dbReference>
<evidence type="ECO:0000313" key="3">
    <source>
        <dbReference type="Proteomes" id="UP000221168"/>
    </source>
</evidence>
<proteinExistence type="predicted"/>
<reference evidence="2 3" key="1">
    <citation type="submission" date="2017-10" db="EMBL/GenBank/DDBJ databases">
        <title>Sedimentibacterium mangrovi gen. nov., sp. nov., a novel member of family Phyllobacteriacea isolated from mangrove sediment.</title>
        <authorList>
            <person name="Liao H."/>
            <person name="Tian Y."/>
        </authorList>
    </citation>
    <scope>NUCLEOTIDE SEQUENCE [LARGE SCALE GENOMIC DNA]</scope>
    <source>
        <strain evidence="2 3">X9-2-2</strain>
    </source>
</reference>
<keyword evidence="3" id="KW-1185">Reference proteome</keyword>
<dbReference type="Pfam" id="PF06037">
    <property type="entry name" value="DUF922"/>
    <property type="match status" value="1"/>
</dbReference>
<dbReference type="Proteomes" id="UP000221168">
    <property type="component" value="Unassembled WGS sequence"/>
</dbReference>
<dbReference type="AlphaFoldDB" id="A0A2G1QS06"/>
<evidence type="ECO:0008006" key="4">
    <source>
        <dbReference type="Google" id="ProtNLM"/>
    </source>
</evidence>
<name>A0A2G1QS06_9HYPH</name>
<dbReference type="OrthoDB" id="9805445at2"/>
<dbReference type="InterPro" id="IPR010321">
    <property type="entry name" value="DUF922"/>
</dbReference>
<protein>
    <recommendedName>
        <fullName evidence="4">Peptidase</fullName>
    </recommendedName>
</protein>
<evidence type="ECO:0000313" key="2">
    <source>
        <dbReference type="EMBL" id="PHP68327.1"/>
    </source>
</evidence>
<dbReference type="RefSeq" id="WP_099305093.1">
    <property type="nucleotide sequence ID" value="NZ_PDVP01000002.1"/>
</dbReference>
<comment type="caution">
    <text evidence="2">The sequence shown here is derived from an EMBL/GenBank/DDBJ whole genome shotgun (WGS) entry which is preliminary data.</text>
</comment>
<feature type="compositionally biased region" description="Basic and acidic residues" evidence="1">
    <location>
        <begin position="180"/>
        <end position="190"/>
    </location>
</feature>
<accession>A0A2G1QS06</accession>
<gene>
    <name evidence="2" type="ORF">CSC94_06675</name>
</gene>
<organism evidence="2 3">
    <name type="scientific">Zhengella mangrovi</name>
    <dbReference type="NCBI Taxonomy" id="1982044"/>
    <lineage>
        <taxon>Bacteria</taxon>
        <taxon>Pseudomonadati</taxon>
        <taxon>Pseudomonadota</taxon>
        <taxon>Alphaproteobacteria</taxon>
        <taxon>Hyphomicrobiales</taxon>
        <taxon>Notoacmeibacteraceae</taxon>
        <taxon>Zhengella</taxon>
    </lineage>
</organism>
<evidence type="ECO:0000256" key="1">
    <source>
        <dbReference type="SAM" id="MobiDB-lite"/>
    </source>
</evidence>
<sequence length="200" mass="22787">MKSVGFALRLAMALAVLGLVAGPVLAKARITSKTRYYSVSGTTGYELFKSMNRRGPRHAFMQKAMAQTQYKTSPRGKMVWKKGVCRVENGGYDAVITYVFPRPAARLSPAMKRRWATFMKHTTGHERVHGRIAVEMANALDSRIRRFAMEDSRGCRRAVNRLRLDVKAIYKRYDDKQNAYDKREHRDGGPVEKSVMQLVK</sequence>
<feature type="region of interest" description="Disordered" evidence="1">
    <location>
        <begin position="180"/>
        <end position="200"/>
    </location>
</feature>